<feature type="binding site" evidence="8">
    <location>
        <position position="235"/>
    </location>
    <ligand>
        <name>Mg(2+)</name>
        <dbReference type="ChEBI" id="CHEBI:18420"/>
    </ligand>
</feature>
<feature type="binding site" evidence="7">
    <location>
        <begin position="233"/>
        <end position="237"/>
    </location>
    <ligand>
        <name>GTP</name>
        <dbReference type="ChEBI" id="CHEBI:37565"/>
    </ligand>
</feature>
<feature type="binding site" evidence="7">
    <location>
        <begin position="256"/>
        <end position="259"/>
    </location>
    <ligand>
        <name>GTP</name>
        <dbReference type="ChEBI" id="CHEBI:37565"/>
    </ligand>
</feature>
<keyword evidence="5 6" id="KW-0342">GTP-binding</keyword>
<dbReference type="Gene3D" id="3.40.50.11060">
    <property type="entry name" value="GTPase HflX, N-terminal domain"/>
    <property type="match status" value="1"/>
</dbReference>
<keyword evidence="10" id="KW-1185">Reference proteome</keyword>
<dbReference type="GO" id="GO:0005737">
    <property type="term" value="C:cytoplasm"/>
    <property type="evidence" value="ECO:0007669"/>
    <property type="project" value="UniProtKB-SubCell"/>
</dbReference>
<dbReference type="PANTHER" id="PTHR10229:SF0">
    <property type="entry name" value="GTP-BINDING PROTEIN 6-RELATED"/>
    <property type="match status" value="1"/>
</dbReference>
<evidence type="ECO:0000313" key="10">
    <source>
        <dbReference type="Proteomes" id="UP000287394"/>
    </source>
</evidence>
<keyword evidence="1 6" id="KW-0963">Cytoplasm</keyword>
<proteinExistence type="inferred from homology"/>
<dbReference type="OrthoDB" id="9812272at2"/>
<comment type="subunit">
    <text evidence="6">Monomer. Associates with the 50S ribosomal subunit.</text>
</comment>
<comment type="function">
    <text evidence="6">GTPase that associates with the 50S ribosomal subunit and may have a role during protein synthesis or ribosome biogenesis.</text>
</comment>
<dbReference type="FunFam" id="3.40.50.11060:FF:000001">
    <property type="entry name" value="GTPase HflX"/>
    <property type="match status" value="1"/>
</dbReference>
<dbReference type="Gene3D" id="3.40.50.300">
    <property type="entry name" value="P-loop containing nucleotide triphosphate hydrolases"/>
    <property type="match status" value="1"/>
</dbReference>
<dbReference type="InterPro" id="IPR030394">
    <property type="entry name" value="G_HFLX_dom"/>
</dbReference>
<dbReference type="InterPro" id="IPR006073">
    <property type="entry name" value="GTP-bd"/>
</dbReference>
<feature type="binding site" evidence="7">
    <location>
        <begin position="208"/>
        <end position="215"/>
    </location>
    <ligand>
        <name>GTP</name>
        <dbReference type="ChEBI" id="CHEBI:37565"/>
    </ligand>
</feature>
<dbReference type="SUPFAM" id="SSF52540">
    <property type="entry name" value="P-loop containing nucleoside triphosphate hydrolases"/>
    <property type="match status" value="1"/>
</dbReference>
<evidence type="ECO:0000256" key="7">
    <source>
        <dbReference type="PIRSR" id="PIRSR006809-1"/>
    </source>
</evidence>
<evidence type="ECO:0000256" key="4">
    <source>
        <dbReference type="ARBA" id="ARBA00022842"/>
    </source>
</evidence>
<organism evidence="9 10">
    <name type="scientific">Capsulimonas corticalis</name>
    <dbReference type="NCBI Taxonomy" id="2219043"/>
    <lineage>
        <taxon>Bacteria</taxon>
        <taxon>Bacillati</taxon>
        <taxon>Armatimonadota</taxon>
        <taxon>Armatimonadia</taxon>
        <taxon>Capsulimonadales</taxon>
        <taxon>Capsulimonadaceae</taxon>
        <taxon>Capsulimonas</taxon>
    </lineage>
</organism>
<dbReference type="EMBL" id="AP025739">
    <property type="protein sequence ID" value="BDI32654.1"/>
    <property type="molecule type" value="Genomic_DNA"/>
</dbReference>
<dbReference type="PRINTS" id="PR00326">
    <property type="entry name" value="GTP1OBG"/>
</dbReference>
<dbReference type="PIRSF" id="PIRSF006809">
    <property type="entry name" value="GTP-binding_hflX_prd"/>
    <property type="match status" value="1"/>
</dbReference>
<accession>A0A402CQM4</accession>
<dbReference type="InterPro" id="IPR025121">
    <property type="entry name" value="GTPase_HflX_N"/>
</dbReference>
<comment type="subcellular location">
    <subcellularLocation>
        <location evidence="6">Cytoplasm</location>
    </subcellularLocation>
    <text evidence="6">May associate with membranes.</text>
</comment>
<dbReference type="GO" id="GO:0005525">
    <property type="term" value="F:GTP binding"/>
    <property type="evidence" value="ECO:0007669"/>
    <property type="project" value="UniProtKB-UniRule"/>
</dbReference>
<evidence type="ECO:0000256" key="1">
    <source>
        <dbReference type="ARBA" id="ARBA00022490"/>
    </source>
</evidence>
<dbReference type="HAMAP" id="MF_00900">
    <property type="entry name" value="GTPase_HflX"/>
    <property type="match status" value="1"/>
</dbReference>
<name>A0A402CQM4_9BACT</name>
<evidence type="ECO:0000256" key="5">
    <source>
        <dbReference type="ARBA" id="ARBA00023134"/>
    </source>
</evidence>
<dbReference type="AlphaFoldDB" id="A0A402CQM4"/>
<dbReference type="Pfam" id="PF16360">
    <property type="entry name" value="GTP-bdg_M"/>
    <property type="match status" value="1"/>
</dbReference>
<gene>
    <name evidence="6 9" type="primary">hflX</name>
    <name evidence="9" type="ORF">CCAX7_47050</name>
</gene>
<keyword evidence="2 8" id="KW-0479">Metal-binding</keyword>
<dbReference type="InterPro" id="IPR027417">
    <property type="entry name" value="P-loop_NTPase"/>
</dbReference>
<sequence>MAASYETHKEERALIVSLSLAGGEDDSAMRLNELRELAMTAGAVVVSEFAQSRRSPDMTTYIGSGKAGELKTEAKAVEADIIIFDDELTPTQQRNLTELLEKRVLDRTQLILDIFAQRARTKEGKLQVELAQLLYLLPRLSSLYTKFERQQGGIGGRGPGETKLESDRRRVKERISLLGKEIEEIKEQRSQQRSMRHKLPFPTCALVGYTSAGKSTLLNLLTGAEVLADKKLFSTLDPTTRRVVLPNGGWSVLMTDTVGFIRNLPHNLIAAFRATLEEVIQADFLIHVVDSGHPERDRQVRAVEEVLRELEADQKPTIIAFNKADTVSDQYELRELVTQYPNACYLSAIHRDGIPFLMDKIEATLRSLLASVTLEIPYDRSDIVALCYENGKVHSVDYGLEKIVVKADIAKDLAGRLAPYTPGYIDPELY</sequence>
<dbReference type="Gene3D" id="6.10.250.2860">
    <property type="match status" value="1"/>
</dbReference>
<dbReference type="Pfam" id="PF01926">
    <property type="entry name" value="MMR_HSR1"/>
    <property type="match status" value="1"/>
</dbReference>
<keyword evidence="4 8" id="KW-0460">Magnesium</keyword>
<comment type="similarity">
    <text evidence="6">Belongs to the TRAFAC class OBG-HflX-like GTPase superfamily. HflX GTPase family.</text>
</comment>
<evidence type="ECO:0000256" key="8">
    <source>
        <dbReference type="PIRSR" id="PIRSR006809-2"/>
    </source>
</evidence>
<dbReference type="CDD" id="cd01878">
    <property type="entry name" value="HflX"/>
    <property type="match status" value="1"/>
</dbReference>
<dbReference type="GO" id="GO:0003924">
    <property type="term" value="F:GTPase activity"/>
    <property type="evidence" value="ECO:0007669"/>
    <property type="project" value="UniProtKB-UniRule"/>
</dbReference>
<dbReference type="InterPro" id="IPR032305">
    <property type="entry name" value="GTP-bd_M"/>
</dbReference>
<dbReference type="GO" id="GO:0046872">
    <property type="term" value="F:metal ion binding"/>
    <property type="evidence" value="ECO:0007669"/>
    <property type="project" value="UniProtKB-KW"/>
</dbReference>
<dbReference type="PANTHER" id="PTHR10229">
    <property type="entry name" value="GTP-BINDING PROTEIN HFLX"/>
    <property type="match status" value="1"/>
</dbReference>
<dbReference type="RefSeq" id="WP_119319638.1">
    <property type="nucleotide sequence ID" value="NZ_AP025739.1"/>
</dbReference>
<reference evidence="9 10" key="1">
    <citation type="journal article" date="2019" name="Int. J. Syst. Evol. Microbiol.">
        <title>Capsulimonas corticalis gen. nov., sp. nov., an aerobic capsulated bacterium, of a novel bacterial order, Capsulimonadales ord. nov., of the class Armatimonadia of the phylum Armatimonadetes.</title>
        <authorList>
            <person name="Li J."/>
            <person name="Kudo C."/>
            <person name="Tonouchi A."/>
        </authorList>
    </citation>
    <scope>NUCLEOTIDE SEQUENCE [LARGE SCALE GENOMIC DNA]</scope>
    <source>
        <strain evidence="9 10">AX-7</strain>
    </source>
</reference>
<dbReference type="GO" id="GO:0043022">
    <property type="term" value="F:ribosome binding"/>
    <property type="evidence" value="ECO:0007669"/>
    <property type="project" value="TreeGrafter"/>
</dbReference>
<evidence type="ECO:0000256" key="3">
    <source>
        <dbReference type="ARBA" id="ARBA00022741"/>
    </source>
</evidence>
<evidence type="ECO:0000256" key="2">
    <source>
        <dbReference type="ARBA" id="ARBA00022723"/>
    </source>
</evidence>
<evidence type="ECO:0000313" key="9">
    <source>
        <dbReference type="EMBL" id="BDI32654.1"/>
    </source>
</evidence>
<dbReference type="PROSITE" id="PS51705">
    <property type="entry name" value="G_HFLX"/>
    <property type="match status" value="1"/>
</dbReference>
<keyword evidence="3 6" id="KW-0547">Nucleotide-binding</keyword>
<feature type="binding site" evidence="7">
    <location>
        <begin position="322"/>
        <end position="325"/>
    </location>
    <ligand>
        <name>GTP</name>
        <dbReference type="ChEBI" id="CHEBI:37565"/>
    </ligand>
</feature>
<dbReference type="InterPro" id="IPR016496">
    <property type="entry name" value="GTPase_HflX"/>
</dbReference>
<dbReference type="FunCoup" id="A0A402CQM4">
    <property type="interactions" value="394"/>
</dbReference>
<protein>
    <recommendedName>
        <fullName evidence="6">GTPase HflX</fullName>
    </recommendedName>
    <alternativeName>
        <fullName evidence="6">GTP-binding protein HflX</fullName>
    </alternativeName>
</protein>
<dbReference type="Pfam" id="PF13167">
    <property type="entry name" value="GTP-bdg_N"/>
    <property type="match status" value="1"/>
</dbReference>
<dbReference type="Proteomes" id="UP000287394">
    <property type="component" value="Chromosome"/>
</dbReference>
<feature type="binding site" evidence="8">
    <location>
        <position position="215"/>
    </location>
    <ligand>
        <name>Mg(2+)</name>
        <dbReference type="ChEBI" id="CHEBI:18420"/>
    </ligand>
</feature>
<evidence type="ECO:0000256" key="6">
    <source>
        <dbReference type="HAMAP-Rule" id="MF_00900"/>
    </source>
</evidence>
<dbReference type="InterPro" id="IPR042108">
    <property type="entry name" value="GTPase_HflX_N_sf"/>
</dbReference>
<comment type="cofactor">
    <cofactor evidence="8">
        <name>Mg(2+)</name>
        <dbReference type="ChEBI" id="CHEBI:18420"/>
    </cofactor>
</comment>
<dbReference type="KEGG" id="ccot:CCAX7_47050"/>
<dbReference type="NCBIfam" id="TIGR03156">
    <property type="entry name" value="GTP_HflX"/>
    <property type="match status" value="1"/>
</dbReference>